<accession>A0A1N6JUB8</accession>
<name>A0A1N6JUB8_9BURK</name>
<organism evidence="14 15">
    <name type="scientific">Paraburkholderia phenazinium</name>
    <dbReference type="NCBI Taxonomy" id="60549"/>
    <lineage>
        <taxon>Bacteria</taxon>
        <taxon>Pseudomonadati</taxon>
        <taxon>Pseudomonadota</taxon>
        <taxon>Betaproteobacteria</taxon>
        <taxon>Burkholderiales</taxon>
        <taxon>Burkholderiaceae</taxon>
        <taxon>Paraburkholderia</taxon>
    </lineage>
</organism>
<evidence type="ECO:0000256" key="1">
    <source>
        <dbReference type="ARBA" id="ARBA00004429"/>
    </source>
</evidence>
<feature type="transmembrane region" description="Helical" evidence="12">
    <location>
        <begin position="138"/>
        <end position="160"/>
    </location>
</feature>
<protein>
    <recommendedName>
        <fullName evidence="11">Glutamate/aspartate import permease protein GltK</fullName>
    </recommendedName>
</protein>
<keyword evidence="5 12" id="KW-0812">Transmembrane</keyword>
<dbReference type="InterPro" id="IPR000515">
    <property type="entry name" value="MetI-like"/>
</dbReference>
<comment type="function">
    <text evidence="9">Part of the ABC transporter complex GltIJKL involved in glutamate and aspartate uptake. Probably responsible for the translocation of the substrate across the membrane.</text>
</comment>
<evidence type="ECO:0000313" key="15">
    <source>
        <dbReference type="Proteomes" id="UP000184693"/>
    </source>
</evidence>
<evidence type="ECO:0000256" key="9">
    <source>
        <dbReference type="ARBA" id="ARBA00060298"/>
    </source>
</evidence>
<dbReference type="GO" id="GO:0022857">
    <property type="term" value="F:transmembrane transporter activity"/>
    <property type="evidence" value="ECO:0007669"/>
    <property type="project" value="InterPro"/>
</dbReference>
<comment type="subunit">
    <text evidence="10">The complex is composed of two ATP-binding proteins (GltL), two transmembrane proteins (GltJ and GltK) and a solute-binding protein (GltI).</text>
</comment>
<evidence type="ECO:0000256" key="8">
    <source>
        <dbReference type="ARBA" id="ARBA00023136"/>
    </source>
</evidence>
<comment type="subcellular location">
    <subcellularLocation>
        <location evidence="1">Cell inner membrane</location>
        <topology evidence="1">Multi-pass membrane protein</topology>
    </subcellularLocation>
    <subcellularLocation>
        <location evidence="12">Cell membrane</location>
        <topology evidence="12">Multi-pass membrane protein</topology>
    </subcellularLocation>
</comment>
<evidence type="ECO:0000256" key="6">
    <source>
        <dbReference type="ARBA" id="ARBA00022970"/>
    </source>
</evidence>
<evidence type="ECO:0000256" key="2">
    <source>
        <dbReference type="ARBA" id="ARBA00010072"/>
    </source>
</evidence>
<dbReference type="InterPro" id="IPR035906">
    <property type="entry name" value="MetI-like_sf"/>
</dbReference>
<dbReference type="GO" id="GO:0043190">
    <property type="term" value="C:ATP-binding cassette (ABC) transporter complex"/>
    <property type="evidence" value="ECO:0007669"/>
    <property type="project" value="InterPro"/>
</dbReference>
<dbReference type="Pfam" id="PF00528">
    <property type="entry name" value="BPD_transp_1"/>
    <property type="match status" value="1"/>
</dbReference>
<evidence type="ECO:0000256" key="4">
    <source>
        <dbReference type="ARBA" id="ARBA00022475"/>
    </source>
</evidence>
<dbReference type="InterPro" id="IPR014341">
    <property type="entry name" value="Ectoine_EhuD"/>
</dbReference>
<dbReference type="InterPro" id="IPR010065">
    <property type="entry name" value="AA_ABC_transptr_permease_3TM"/>
</dbReference>
<dbReference type="GO" id="GO:0006865">
    <property type="term" value="P:amino acid transport"/>
    <property type="evidence" value="ECO:0007669"/>
    <property type="project" value="UniProtKB-KW"/>
</dbReference>
<evidence type="ECO:0000256" key="3">
    <source>
        <dbReference type="ARBA" id="ARBA00022448"/>
    </source>
</evidence>
<dbReference type="AlphaFoldDB" id="A0A1N6JUB8"/>
<comment type="similarity">
    <text evidence="2">Belongs to the binding-protein-dependent transport system permease family. HisMQ subfamily.</text>
</comment>
<evidence type="ECO:0000256" key="10">
    <source>
        <dbReference type="ARBA" id="ARBA00062718"/>
    </source>
</evidence>
<dbReference type="InterPro" id="IPR043429">
    <property type="entry name" value="ArtM/GltK/GlnP/TcyL/YhdX-like"/>
</dbReference>
<evidence type="ECO:0000256" key="11">
    <source>
        <dbReference type="ARBA" id="ARBA00073645"/>
    </source>
</evidence>
<dbReference type="CDD" id="cd06261">
    <property type="entry name" value="TM_PBP2"/>
    <property type="match status" value="1"/>
</dbReference>
<gene>
    <name evidence="14" type="ORF">SAMN05444168_5085</name>
</gene>
<dbReference type="SUPFAM" id="SSF161098">
    <property type="entry name" value="MetI-like"/>
    <property type="match status" value="1"/>
</dbReference>
<evidence type="ECO:0000313" key="14">
    <source>
        <dbReference type="EMBL" id="SIO47954.1"/>
    </source>
</evidence>
<dbReference type="Proteomes" id="UP000184693">
    <property type="component" value="Unassembled WGS sequence"/>
</dbReference>
<feature type="transmembrane region" description="Helical" evidence="12">
    <location>
        <begin position="94"/>
        <end position="117"/>
    </location>
</feature>
<dbReference type="PANTHER" id="PTHR30614:SF0">
    <property type="entry name" value="L-CYSTINE TRANSPORT SYSTEM PERMEASE PROTEIN TCYL"/>
    <property type="match status" value="1"/>
</dbReference>
<dbReference type="RefSeq" id="WP_074267109.1">
    <property type="nucleotide sequence ID" value="NZ_FSRM01000002.1"/>
</dbReference>
<evidence type="ECO:0000256" key="12">
    <source>
        <dbReference type="RuleBase" id="RU363032"/>
    </source>
</evidence>
<sequence>MLTEFLALFDLHGVSDYLPALLKGAATSLALTVCITLISLPLGLLIALAKLGRSRLLRWCASIYIEVIRGTPALLQLFYIYFVLPSFGIRFDPFVAGVIGLSINYSAYLAEVYRAGIAAVPRGQIEAAKALGMSRRKMLRLIVLPQAIRVVIPPLGNYGISLFKDTSLVSIVTVKELIFTGQIISSTNFQYATVFTIIGAIYLAFSYPSALAVRWLERRMNVGNKAKPIDHGAPDATVGTP</sequence>
<dbReference type="PROSITE" id="PS50928">
    <property type="entry name" value="ABC_TM1"/>
    <property type="match status" value="1"/>
</dbReference>
<evidence type="ECO:0000259" key="13">
    <source>
        <dbReference type="PROSITE" id="PS50928"/>
    </source>
</evidence>
<dbReference type="NCBIfam" id="TIGR01726">
    <property type="entry name" value="HEQRo_perm_3TM"/>
    <property type="match status" value="1"/>
</dbReference>
<keyword evidence="4" id="KW-1003">Cell membrane</keyword>
<dbReference type="NCBIfam" id="TIGR03003">
    <property type="entry name" value="ectoine_ehuD"/>
    <property type="match status" value="1"/>
</dbReference>
<feature type="transmembrane region" description="Helical" evidence="12">
    <location>
        <begin position="61"/>
        <end position="82"/>
    </location>
</feature>
<dbReference type="FunFam" id="1.10.3720.10:FF:000006">
    <property type="entry name" value="Glutamate/aspartate ABC transporter, permease protein GltK"/>
    <property type="match status" value="1"/>
</dbReference>
<evidence type="ECO:0000256" key="7">
    <source>
        <dbReference type="ARBA" id="ARBA00022989"/>
    </source>
</evidence>
<dbReference type="EMBL" id="FSRM01000002">
    <property type="protein sequence ID" value="SIO47954.1"/>
    <property type="molecule type" value="Genomic_DNA"/>
</dbReference>
<feature type="transmembrane region" description="Helical" evidence="12">
    <location>
        <begin position="20"/>
        <end position="49"/>
    </location>
</feature>
<keyword evidence="7 12" id="KW-1133">Transmembrane helix</keyword>
<reference evidence="14 15" key="1">
    <citation type="submission" date="2016-11" db="EMBL/GenBank/DDBJ databases">
        <authorList>
            <person name="Jaros S."/>
            <person name="Januszkiewicz K."/>
            <person name="Wedrychowicz H."/>
        </authorList>
    </citation>
    <scope>NUCLEOTIDE SEQUENCE [LARGE SCALE GENOMIC DNA]</scope>
    <source>
        <strain evidence="14 15">GAS86</strain>
    </source>
</reference>
<dbReference type="PANTHER" id="PTHR30614">
    <property type="entry name" value="MEMBRANE COMPONENT OF AMINO ACID ABC TRANSPORTER"/>
    <property type="match status" value="1"/>
</dbReference>
<keyword evidence="3 12" id="KW-0813">Transport</keyword>
<keyword evidence="6" id="KW-0029">Amino-acid transport</keyword>
<keyword evidence="8 12" id="KW-0472">Membrane</keyword>
<dbReference type="OrthoDB" id="7026155at2"/>
<dbReference type="Gene3D" id="1.10.3720.10">
    <property type="entry name" value="MetI-like"/>
    <property type="match status" value="1"/>
</dbReference>
<feature type="domain" description="ABC transmembrane type-1" evidence="13">
    <location>
        <begin position="25"/>
        <end position="213"/>
    </location>
</feature>
<proteinExistence type="inferred from homology"/>
<evidence type="ECO:0000256" key="5">
    <source>
        <dbReference type="ARBA" id="ARBA00022692"/>
    </source>
</evidence>
<feature type="transmembrane region" description="Helical" evidence="12">
    <location>
        <begin position="189"/>
        <end position="210"/>
    </location>
</feature>